<evidence type="ECO:0000313" key="2">
    <source>
        <dbReference type="EMBL" id="GEP70405.1"/>
    </source>
</evidence>
<dbReference type="SMART" id="SM00829">
    <property type="entry name" value="PKS_ER"/>
    <property type="match status" value="1"/>
</dbReference>
<dbReference type="InterPro" id="IPR020843">
    <property type="entry name" value="ER"/>
</dbReference>
<accession>A0A512PGT5</accession>
<dbReference type="GO" id="GO:0016491">
    <property type="term" value="F:oxidoreductase activity"/>
    <property type="evidence" value="ECO:0007669"/>
    <property type="project" value="InterPro"/>
</dbReference>
<reference evidence="2 3" key="1">
    <citation type="submission" date="2019-07" db="EMBL/GenBank/DDBJ databases">
        <title>Whole genome shotgun sequence of Cellulomonas soli NBRC 109434.</title>
        <authorList>
            <person name="Hosoyama A."/>
            <person name="Uohara A."/>
            <person name="Ohji S."/>
            <person name="Ichikawa N."/>
        </authorList>
    </citation>
    <scope>NUCLEOTIDE SEQUENCE [LARGE SCALE GENOMIC DNA]</scope>
    <source>
        <strain evidence="2 3">NBRC 109434</strain>
    </source>
</reference>
<sequence>MRAFGITGYKQPLTALDVPEPTVGAHDVLVNVEAAGLNHLDEKLRTGEFKAILPYKTPLVLGHDVAGTVIRVGAQVREFEPGDRVYARPGTHQIGTFAERVAVAEADVAPMPASLSTEQAAGLPLVALTAWQAMVERGHLRAGQKVLIHAGAGAVGSIAIQLAKHLGAHVATTASGPGLDLVRELGADVAIDYRTEDFAAELTGYDLVLDSLGGDNLIRSLRILAPGGKAIGIAGPPEPTYAREAGLNPLVRLAVRALSSKVRREAKKQGVSYEFLFMHADGAQLRQISALIEDGTIRPLSVETFAFDQTPDALAALAAGRIRGKAVITRS</sequence>
<dbReference type="OrthoDB" id="3175656at2"/>
<evidence type="ECO:0000313" key="3">
    <source>
        <dbReference type="Proteomes" id="UP000321798"/>
    </source>
</evidence>
<dbReference type="SUPFAM" id="SSF51735">
    <property type="entry name" value="NAD(P)-binding Rossmann-fold domains"/>
    <property type="match status" value="1"/>
</dbReference>
<dbReference type="CDD" id="cd05289">
    <property type="entry name" value="MDR_like_2"/>
    <property type="match status" value="1"/>
</dbReference>
<dbReference type="AlphaFoldDB" id="A0A512PGT5"/>
<dbReference type="Gene3D" id="3.40.50.720">
    <property type="entry name" value="NAD(P)-binding Rossmann-like Domain"/>
    <property type="match status" value="1"/>
</dbReference>
<dbReference type="Proteomes" id="UP000321798">
    <property type="component" value="Unassembled WGS sequence"/>
</dbReference>
<dbReference type="PANTHER" id="PTHR11695:SF294">
    <property type="entry name" value="RETICULON-4-INTERACTING PROTEIN 1, MITOCHONDRIAL"/>
    <property type="match status" value="1"/>
</dbReference>
<keyword evidence="3" id="KW-1185">Reference proteome</keyword>
<comment type="caution">
    <text evidence="2">The sequence shown here is derived from an EMBL/GenBank/DDBJ whole genome shotgun (WGS) entry which is preliminary data.</text>
</comment>
<dbReference type="SUPFAM" id="SSF50129">
    <property type="entry name" value="GroES-like"/>
    <property type="match status" value="1"/>
</dbReference>
<proteinExistence type="predicted"/>
<dbReference type="EMBL" id="BKAL01000013">
    <property type="protein sequence ID" value="GEP70405.1"/>
    <property type="molecule type" value="Genomic_DNA"/>
</dbReference>
<protein>
    <submittedName>
        <fullName evidence="2">NADPH:quinone oxidoreductase</fullName>
    </submittedName>
</protein>
<dbReference type="Pfam" id="PF08240">
    <property type="entry name" value="ADH_N"/>
    <property type="match status" value="1"/>
</dbReference>
<dbReference type="InterPro" id="IPR050700">
    <property type="entry name" value="YIM1/Zinc_Alcohol_DH_Fams"/>
</dbReference>
<feature type="domain" description="Enoyl reductase (ER)" evidence="1">
    <location>
        <begin position="8"/>
        <end position="328"/>
    </location>
</feature>
<organism evidence="2 3">
    <name type="scientific">Cellulomonas soli</name>
    <dbReference type="NCBI Taxonomy" id="931535"/>
    <lineage>
        <taxon>Bacteria</taxon>
        <taxon>Bacillati</taxon>
        <taxon>Actinomycetota</taxon>
        <taxon>Actinomycetes</taxon>
        <taxon>Micrococcales</taxon>
        <taxon>Cellulomonadaceae</taxon>
        <taxon>Cellulomonas</taxon>
    </lineage>
</organism>
<dbReference type="InterPro" id="IPR013154">
    <property type="entry name" value="ADH-like_N"/>
</dbReference>
<gene>
    <name evidence="2" type="ORF">CSO01_31200</name>
</gene>
<name>A0A512PGT5_9CELL</name>
<dbReference type="InterPro" id="IPR036291">
    <property type="entry name" value="NAD(P)-bd_dom_sf"/>
</dbReference>
<dbReference type="PANTHER" id="PTHR11695">
    <property type="entry name" value="ALCOHOL DEHYDROGENASE RELATED"/>
    <property type="match status" value="1"/>
</dbReference>
<dbReference type="Gene3D" id="3.90.180.10">
    <property type="entry name" value="Medium-chain alcohol dehydrogenases, catalytic domain"/>
    <property type="match status" value="1"/>
</dbReference>
<dbReference type="RefSeq" id="WP_146954187.1">
    <property type="nucleotide sequence ID" value="NZ_BAABBJ010000001.1"/>
</dbReference>
<dbReference type="Pfam" id="PF13602">
    <property type="entry name" value="ADH_zinc_N_2"/>
    <property type="match status" value="1"/>
</dbReference>
<dbReference type="InterPro" id="IPR011032">
    <property type="entry name" value="GroES-like_sf"/>
</dbReference>
<evidence type="ECO:0000259" key="1">
    <source>
        <dbReference type="SMART" id="SM00829"/>
    </source>
</evidence>